<comment type="caution">
    <text evidence="2">The sequence shown here is derived from an EMBL/GenBank/DDBJ whole genome shotgun (WGS) entry which is preliminary data.</text>
</comment>
<accession>A0ABP8FN40</accession>
<evidence type="ECO:0000313" key="3">
    <source>
        <dbReference type="Proteomes" id="UP001501207"/>
    </source>
</evidence>
<gene>
    <name evidence="2" type="ORF">GCM10023143_13740</name>
</gene>
<organism evidence="2 3">
    <name type="scientific">Compostibacter hankyongensis</name>
    <dbReference type="NCBI Taxonomy" id="1007089"/>
    <lineage>
        <taxon>Bacteria</taxon>
        <taxon>Pseudomonadati</taxon>
        <taxon>Bacteroidota</taxon>
        <taxon>Chitinophagia</taxon>
        <taxon>Chitinophagales</taxon>
        <taxon>Chitinophagaceae</taxon>
        <taxon>Compostibacter</taxon>
    </lineage>
</organism>
<dbReference type="InterPro" id="IPR013785">
    <property type="entry name" value="Aldolase_TIM"/>
</dbReference>
<evidence type="ECO:0000313" key="2">
    <source>
        <dbReference type="EMBL" id="GAA4307292.1"/>
    </source>
</evidence>
<dbReference type="Pfam" id="PF02679">
    <property type="entry name" value="ComA"/>
    <property type="match status" value="1"/>
</dbReference>
<dbReference type="PANTHER" id="PTHR48413">
    <property type="match status" value="1"/>
</dbReference>
<dbReference type="InterPro" id="IPR003830">
    <property type="entry name" value="ComA_synth"/>
</dbReference>
<dbReference type="InterPro" id="IPR036112">
    <property type="entry name" value="ComA_synth_sf"/>
</dbReference>
<comment type="similarity">
    <text evidence="1">Belongs to the phosphosulfolactate synthase family.</text>
</comment>
<sequence length="258" mass="29205">MRNFELPGLPERSNKPRERGITMVMDKGLSLRQASDLVDVSEEFTDIVKLGFGTSLLTKDLNKKLDLYREAGIKTYLGGTLFEAFVVRDMFDEYRRLLNRLKIEYAEVSDGSLHIPHEEKCRYIKALSKEFTVLSEVGSKEAGVIIHPKIWISMMNKEIESGAWKVITESRESGTVGIYRPNGNAHVALVNKILKNIPKDKILWEAPNKSQQAWFIGQLGPNVNLGNISPDDVIPLETLRIGLRGDTFKQFMPKTAKK</sequence>
<dbReference type="SUPFAM" id="SSF102110">
    <property type="entry name" value="(2r)-phospho-3-sulfolactate synthase ComA"/>
    <property type="match status" value="1"/>
</dbReference>
<reference evidence="3" key="1">
    <citation type="journal article" date="2019" name="Int. J. Syst. Evol. Microbiol.">
        <title>The Global Catalogue of Microorganisms (GCM) 10K type strain sequencing project: providing services to taxonomists for standard genome sequencing and annotation.</title>
        <authorList>
            <consortium name="The Broad Institute Genomics Platform"/>
            <consortium name="The Broad Institute Genome Sequencing Center for Infectious Disease"/>
            <person name="Wu L."/>
            <person name="Ma J."/>
        </authorList>
    </citation>
    <scope>NUCLEOTIDE SEQUENCE [LARGE SCALE GENOMIC DNA]</scope>
    <source>
        <strain evidence="3">JCM 17664</strain>
    </source>
</reference>
<evidence type="ECO:0000256" key="1">
    <source>
        <dbReference type="ARBA" id="ARBA00010424"/>
    </source>
</evidence>
<name>A0ABP8FN40_9BACT</name>
<dbReference type="EMBL" id="BAABFN010000002">
    <property type="protein sequence ID" value="GAA4307292.1"/>
    <property type="molecule type" value="Genomic_DNA"/>
</dbReference>
<protein>
    <submittedName>
        <fullName evidence="2">Phosphosulfolactate synthase</fullName>
    </submittedName>
</protein>
<dbReference type="Proteomes" id="UP001501207">
    <property type="component" value="Unassembled WGS sequence"/>
</dbReference>
<keyword evidence="3" id="KW-1185">Reference proteome</keyword>
<proteinExistence type="inferred from homology"/>
<dbReference type="Gene3D" id="3.20.20.70">
    <property type="entry name" value="Aldolase class I"/>
    <property type="match status" value="1"/>
</dbReference>
<dbReference type="PANTHER" id="PTHR48413:SF1">
    <property type="entry name" value="PROTEIN HEAT-STRESS-ASSOCIATED 32"/>
    <property type="match status" value="1"/>
</dbReference>
<dbReference type="RefSeq" id="WP_344977537.1">
    <property type="nucleotide sequence ID" value="NZ_BAABFN010000002.1"/>
</dbReference>